<dbReference type="EMBL" id="CAJOBB010001275">
    <property type="protein sequence ID" value="CAF3834415.1"/>
    <property type="molecule type" value="Genomic_DNA"/>
</dbReference>
<gene>
    <name evidence="2" type="ORF">IZO911_LOCUS2819</name>
    <name evidence="3" type="ORF">KXQ929_LOCUS19066</name>
</gene>
<keyword evidence="1" id="KW-0732">Signal</keyword>
<organism evidence="3 4">
    <name type="scientific">Adineta steineri</name>
    <dbReference type="NCBI Taxonomy" id="433720"/>
    <lineage>
        <taxon>Eukaryota</taxon>
        <taxon>Metazoa</taxon>
        <taxon>Spiralia</taxon>
        <taxon>Gnathifera</taxon>
        <taxon>Rotifera</taxon>
        <taxon>Eurotatoria</taxon>
        <taxon>Bdelloidea</taxon>
        <taxon>Adinetida</taxon>
        <taxon>Adinetidae</taxon>
        <taxon>Adineta</taxon>
    </lineage>
</organism>
<evidence type="ECO:0000256" key="1">
    <source>
        <dbReference type="SAM" id="SignalP"/>
    </source>
</evidence>
<comment type="caution">
    <text evidence="3">The sequence shown here is derived from an EMBL/GenBank/DDBJ whole genome shotgun (WGS) entry which is preliminary data.</text>
</comment>
<protein>
    <recommendedName>
        <fullName evidence="5">DUF4139 domain-containing protein</fullName>
    </recommendedName>
</protein>
<accession>A0A819D998</accession>
<sequence length="457" mass="52365">MNIISFFLSIIIIKVIISKSINNPHNGIHIKIYDNIAEITQPISAYEDLPMTFSPQEWSTIRSDSFRLIGNCINPHAQIISFNKTSLNGKKVLIQRNINNDTYTEGIMIDETRNLIQDLIDNTYYTITNDRIRYLSIPPIQNYSVDFVLETYSNEQLYVRYLQNNIKWKVHYDLLLESNDSNSILQAYATIQNNRDSSLTIDFAELISGDINIQSSSNNNGETPVYAGFDNSYGELNGVSPVSVSNGNVVPSIGDAEELVGVYLFRINETFILDSQSKYILPMFCPIIDIERYGLIEKYFLSIDNFGNAQRSYRLRIEETFLPAGKVFIRESDRLVGETSWSDIAANETNEFNLGQDPDLQYIENIQLNSRRNIYQGNNFSNYTILLSTYTIDLHLINNKQRSINIEYRLKFSSQDNLTLKENITNDSIQIDGSSLIGLFELNANDKQQVTFTFETQ</sequence>
<feature type="signal peptide" evidence="1">
    <location>
        <begin position="1"/>
        <end position="18"/>
    </location>
</feature>
<reference evidence="3" key="1">
    <citation type="submission" date="2021-02" db="EMBL/GenBank/DDBJ databases">
        <authorList>
            <person name="Nowell W R."/>
        </authorList>
    </citation>
    <scope>NUCLEOTIDE SEQUENCE</scope>
</reference>
<evidence type="ECO:0000313" key="4">
    <source>
        <dbReference type="Proteomes" id="UP000663868"/>
    </source>
</evidence>
<evidence type="ECO:0000313" key="3">
    <source>
        <dbReference type="EMBL" id="CAF3834415.1"/>
    </source>
</evidence>
<evidence type="ECO:0008006" key="5">
    <source>
        <dbReference type="Google" id="ProtNLM"/>
    </source>
</evidence>
<dbReference type="Proteomes" id="UP000663868">
    <property type="component" value="Unassembled WGS sequence"/>
</dbReference>
<dbReference type="EMBL" id="CAJNOE010000014">
    <property type="protein sequence ID" value="CAF0730551.1"/>
    <property type="molecule type" value="Genomic_DNA"/>
</dbReference>
<name>A0A819D998_9BILA</name>
<evidence type="ECO:0000313" key="2">
    <source>
        <dbReference type="EMBL" id="CAF0730551.1"/>
    </source>
</evidence>
<dbReference type="Proteomes" id="UP000663860">
    <property type="component" value="Unassembled WGS sequence"/>
</dbReference>
<dbReference type="PANTHER" id="PTHR38075">
    <property type="entry name" value="DUF4139 DOMAIN-CONTAINING PROTEIN"/>
    <property type="match status" value="1"/>
</dbReference>
<proteinExistence type="predicted"/>
<dbReference type="PANTHER" id="PTHR38075:SF1">
    <property type="entry name" value="DUF4139 DOMAIN-CONTAINING PROTEIN"/>
    <property type="match status" value="1"/>
</dbReference>
<dbReference type="AlphaFoldDB" id="A0A819D998"/>
<feature type="chain" id="PRO_5036415367" description="DUF4139 domain-containing protein" evidence="1">
    <location>
        <begin position="19"/>
        <end position="457"/>
    </location>
</feature>